<dbReference type="EMBL" id="CP000884">
    <property type="protein sequence ID" value="ABX35961.1"/>
    <property type="molecule type" value="Genomic_DNA"/>
</dbReference>
<protein>
    <submittedName>
        <fullName evidence="4">Glutathione S-transferase domain</fullName>
    </submittedName>
</protein>
<dbReference type="STRING" id="398578.Daci_3323"/>
<dbReference type="SFLD" id="SFLDS00019">
    <property type="entry name" value="Glutathione_Transferase_(cytos"/>
    <property type="match status" value="1"/>
</dbReference>
<dbReference type="PROSITE" id="PS50405">
    <property type="entry name" value="GST_CTER"/>
    <property type="match status" value="1"/>
</dbReference>
<dbReference type="PROSITE" id="PS50404">
    <property type="entry name" value="GST_NTER"/>
    <property type="match status" value="1"/>
</dbReference>
<evidence type="ECO:0000259" key="2">
    <source>
        <dbReference type="PROSITE" id="PS50404"/>
    </source>
</evidence>
<dbReference type="Pfam" id="PF02798">
    <property type="entry name" value="GST_N"/>
    <property type="match status" value="1"/>
</dbReference>
<dbReference type="SUPFAM" id="SSF52833">
    <property type="entry name" value="Thioredoxin-like"/>
    <property type="match status" value="1"/>
</dbReference>
<gene>
    <name evidence="4" type="ordered locus">Daci_3323</name>
</gene>
<dbReference type="GO" id="GO:0016740">
    <property type="term" value="F:transferase activity"/>
    <property type="evidence" value="ECO:0007669"/>
    <property type="project" value="UniProtKB-KW"/>
</dbReference>
<dbReference type="SFLD" id="SFLDG01151">
    <property type="entry name" value="Main.2:_Nu-like"/>
    <property type="match status" value="1"/>
</dbReference>
<dbReference type="AlphaFoldDB" id="A9BZQ3"/>
<dbReference type="PANTHER" id="PTHR44051:SF2">
    <property type="entry name" value="HYPOTHETICAL GLUTATHIONE S-TRANSFERASE LIKE PROTEIN"/>
    <property type="match status" value="1"/>
</dbReference>
<dbReference type="Gene3D" id="3.40.30.10">
    <property type="entry name" value="Glutaredoxin"/>
    <property type="match status" value="1"/>
</dbReference>
<evidence type="ECO:0000313" key="5">
    <source>
        <dbReference type="Proteomes" id="UP000000784"/>
    </source>
</evidence>
<proteinExistence type="predicted"/>
<dbReference type="InterPro" id="IPR036282">
    <property type="entry name" value="Glutathione-S-Trfase_C_sf"/>
</dbReference>
<dbReference type="InterPro" id="IPR036249">
    <property type="entry name" value="Thioredoxin-like_sf"/>
</dbReference>
<keyword evidence="4" id="KW-0808">Transferase</keyword>
<accession>A9BZQ3</accession>
<feature type="region of interest" description="Disordered" evidence="1">
    <location>
        <begin position="1"/>
        <end position="20"/>
    </location>
</feature>
<dbReference type="SFLD" id="SFLDG00358">
    <property type="entry name" value="Main_(cytGST)"/>
    <property type="match status" value="1"/>
</dbReference>
<feature type="domain" description="GST C-terminal" evidence="3">
    <location>
        <begin position="109"/>
        <end position="227"/>
    </location>
</feature>
<dbReference type="InterPro" id="IPR010987">
    <property type="entry name" value="Glutathione-S-Trfase_C-like"/>
</dbReference>
<dbReference type="CDD" id="cd03206">
    <property type="entry name" value="GST_C_7"/>
    <property type="match status" value="1"/>
</dbReference>
<dbReference type="InterPro" id="IPR040079">
    <property type="entry name" value="Glutathione_S-Trfase"/>
</dbReference>
<dbReference type="eggNOG" id="COG0625">
    <property type="taxonomic scope" value="Bacteria"/>
</dbReference>
<reference evidence="5" key="2">
    <citation type="submission" date="2007-11" db="EMBL/GenBank/DDBJ databases">
        <title>Complete sequence of Delftia acidovorans DSM 14801 / SPH-1.</title>
        <authorList>
            <person name="Copeland A."/>
            <person name="Lucas S."/>
            <person name="Lapidus A."/>
            <person name="Barry K."/>
            <person name="Glavina del Rio T."/>
            <person name="Dalin E."/>
            <person name="Tice H."/>
            <person name="Pitluck S."/>
            <person name="Lowry S."/>
            <person name="Clum A."/>
            <person name="Schmutz J."/>
            <person name="Larimer F."/>
            <person name="Land M."/>
            <person name="Hauser L."/>
            <person name="Kyrpides N."/>
            <person name="Kim E."/>
            <person name="Schleheck D."/>
            <person name="Richardson P."/>
        </authorList>
    </citation>
    <scope>NUCLEOTIDE SEQUENCE [LARGE SCALE GENOMIC DNA]</scope>
    <source>
        <strain evidence="5">DSM 14801 / SPH-1</strain>
    </source>
</reference>
<dbReference type="Proteomes" id="UP000000784">
    <property type="component" value="Chromosome"/>
</dbReference>
<sequence>MRAEKEDTSRGADNRRLHQPQGTAMKLYHFPLSGHAHRARLFLGLLGVEHELVHVDLANGAQKKPEFLALNPLGQVPVLDDNGTVIADSNAILVYLARKLDRQDWMPLGAQAEAEIQKWLSIAAGPIAFGPAAARLVTVFKAPFQAEEVIARAHAILGKIEAQLTGRPFLTGATPTIADVALYSYIASAPEGNVDLQPYREVRAWLGRIEALPGFVAFAQTPAGLRA</sequence>
<dbReference type="CDD" id="cd03056">
    <property type="entry name" value="GST_N_4"/>
    <property type="match status" value="1"/>
</dbReference>
<dbReference type="Pfam" id="PF13410">
    <property type="entry name" value="GST_C_2"/>
    <property type="match status" value="1"/>
</dbReference>
<dbReference type="HOGENOM" id="CLU_011226_6_0_4"/>
<name>A9BZQ3_DELAS</name>
<dbReference type="Gene3D" id="1.20.1050.10">
    <property type="match status" value="1"/>
</dbReference>
<dbReference type="PANTHER" id="PTHR44051">
    <property type="entry name" value="GLUTATHIONE S-TRANSFERASE-RELATED"/>
    <property type="match status" value="1"/>
</dbReference>
<organism evidence="4 5">
    <name type="scientific">Delftia acidovorans (strain DSM 14801 / SPH-1)</name>
    <dbReference type="NCBI Taxonomy" id="398578"/>
    <lineage>
        <taxon>Bacteria</taxon>
        <taxon>Pseudomonadati</taxon>
        <taxon>Pseudomonadota</taxon>
        <taxon>Betaproteobacteria</taxon>
        <taxon>Burkholderiales</taxon>
        <taxon>Comamonadaceae</taxon>
        <taxon>Delftia</taxon>
    </lineage>
</organism>
<feature type="compositionally biased region" description="Basic and acidic residues" evidence="1">
    <location>
        <begin position="1"/>
        <end position="16"/>
    </location>
</feature>
<evidence type="ECO:0000256" key="1">
    <source>
        <dbReference type="SAM" id="MobiDB-lite"/>
    </source>
</evidence>
<dbReference type="InterPro" id="IPR004045">
    <property type="entry name" value="Glutathione_S-Trfase_N"/>
</dbReference>
<evidence type="ECO:0000313" key="4">
    <source>
        <dbReference type="EMBL" id="ABX35961.1"/>
    </source>
</evidence>
<feature type="domain" description="GST N-terminal" evidence="2">
    <location>
        <begin position="23"/>
        <end position="104"/>
    </location>
</feature>
<evidence type="ECO:0000259" key="3">
    <source>
        <dbReference type="PROSITE" id="PS50405"/>
    </source>
</evidence>
<reference evidence="4 5" key="1">
    <citation type="journal article" date="2004" name="Appl. Environ. Microbiol.">
        <title>Mineralization of individual congeners of linear alkylbenzenesulfonate by defined pairs of heterotrophic bacteria.</title>
        <authorList>
            <person name="Schleheck D."/>
            <person name="Knepper T.P."/>
            <person name="Fischer K."/>
            <person name="Cook A.M."/>
        </authorList>
    </citation>
    <scope>NUCLEOTIDE SEQUENCE [LARGE SCALE GENOMIC DNA]</scope>
    <source>
        <strain evidence="5">DSM 14801 / SPH-1</strain>
    </source>
</reference>
<dbReference type="SUPFAM" id="SSF47616">
    <property type="entry name" value="GST C-terminal domain-like"/>
    <property type="match status" value="1"/>
</dbReference>
<dbReference type="KEGG" id="dac:Daci_3323"/>
<keyword evidence="5" id="KW-1185">Reference proteome</keyword>